<keyword evidence="12" id="KW-0479">Metal-binding</keyword>
<evidence type="ECO:0000256" key="8">
    <source>
        <dbReference type="ARBA" id="ARBA00042850"/>
    </source>
</evidence>
<keyword evidence="13" id="KW-1185">Reference proteome</keyword>
<evidence type="ECO:0000256" key="6">
    <source>
        <dbReference type="ARBA" id="ARBA00042471"/>
    </source>
</evidence>
<comment type="similarity">
    <text evidence="1">Belongs to the ADP-ribosylglycohydrolase family.</text>
</comment>
<dbReference type="InterPro" id="IPR036705">
    <property type="entry name" value="Ribosyl_crysJ1_sf"/>
</dbReference>
<feature type="binding site" evidence="12">
    <location>
        <position position="153"/>
    </location>
    <ligand>
        <name>Mg(2+)</name>
        <dbReference type="ChEBI" id="CHEBI:18420"/>
        <label>1</label>
    </ligand>
</feature>
<dbReference type="PANTHER" id="PTHR16222">
    <property type="entry name" value="ADP-RIBOSYLGLYCOHYDROLASE"/>
    <property type="match status" value="1"/>
</dbReference>
<dbReference type="EC" id="3.2.1.143" evidence="2"/>
<dbReference type="AlphaFoldDB" id="A0A915IG16"/>
<proteinExistence type="inferred from homology"/>
<sequence length="241" mass="26032">GSHRWLQVAKNQCRITHSNPLAITGAVLQTAAVHLALNMSDKTFDTLDFISKLKDVAQSEEYCCNNACIPCSKEASKPYISAFGRFSSLVDRSPFEIATVLGTCNGLEAHTSVPAAIFSFLRSFSLNCEFSDIQDPILRTIGFAVSLNGDTDTIASMAAAVSGAFYGNTLKDEIWKGVFEVAFVKYSLSSTVRDPTEKGVAVVEAMAAAPAPQIRTPKSRCAVCNQVVNEGEVVFAANRFW</sequence>
<dbReference type="GO" id="GO:0005739">
    <property type="term" value="C:mitochondrion"/>
    <property type="evidence" value="ECO:0007669"/>
    <property type="project" value="TreeGrafter"/>
</dbReference>
<comment type="catalytic activity">
    <reaction evidence="11">
        <text>alpha-NAD(+) + H2O = ADP-D-ribose + nicotinamide + H(+)</text>
        <dbReference type="Rhea" id="RHEA:68792"/>
        <dbReference type="ChEBI" id="CHEBI:15377"/>
        <dbReference type="ChEBI" id="CHEBI:15378"/>
        <dbReference type="ChEBI" id="CHEBI:17154"/>
        <dbReference type="ChEBI" id="CHEBI:57967"/>
        <dbReference type="ChEBI" id="CHEBI:77017"/>
    </reaction>
</comment>
<evidence type="ECO:0000256" key="4">
    <source>
        <dbReference type="ARBA" id="ARBA00041057"/>
    </source>
</evidence>
<keyword evidence="3" id="KW-0378">Hydrolase</keyword>
<dbReference type="GO" id="GO:0004649">
    <property type="term" value="F:poly(ADP-ribose) glycohydrolase activity"/>
    <property type="evidence" value="ECO:0007669"/>
    <property type="project" value="UniProtKB-EC"/>
</dbReference>
<dbReference type="Gene3D" id="1.10.4080.10">
    <property type="entry name" value="ADP-ribosylation/Crystallin J1"/>
    <property type="match status" value="1"/>
</dbReference>
<name>A0A915IG16_ROMCU</name>
<dbReference type="InterPro" id="IPR050792">
    <property type="entry name" value="ADP-ribosylglycohydrolase"/>
</dbReference>
<feature type="binding site" evidence="12">
    <location>
        <position position="152"/>
    </location>
    <ligand>
        <name>Mg(2+)</name>
        <dbReference type="ChEBI" id="CHEBI:18420"/>
        <label>1</label>
    </ligand>
</feature>
<evidence type="ECO:0000256" key="1">
    <source>
        <dbReference type="ARBA" id="ARBA00010702"/>
    </source>
</evidence>
<dbReference type="GO" id="GO:0046872">
    <property type="term" value="F:metal ion binding"/>
    <property type="evidence" value="ECO:0007669"/>
    <property type="project" value="UniProtKB-KW"/>
</dbReference>
<organism evidence="13 14">
    <name type="scientific">Romanomermis culicivorax</name>
    <name type="common">Nematode worm</name>
    <dbReference type="NCBI Taxonomy" id="13658"/>
    <lineage>
        <taxon>Eukaryota</taxon>
        <taxon>Metazoa</taxon>
        <taxon>Ecdysozoa</taxon>
        <taxon>Nematoda</taxon>
        <taxon>Enoplea</taxon>
        <taxon>Dorylaimia</taxon>
        <taxon>Mermithida</taxon>
        <taxon>Mermithoidea</taxon>
        <taxon>Mermithidae</taxon>
        <taxon>Romanomermis</taxon>
    </lineage>
</organism>
<dbReference type="WBParaSite" id="nRc.2.0.1.t13136-RA">
    <property type="protein sequence ID" value="nRc.2.0.1.t13136-RA"/>
    <property type="gene ID" value="nRc.2.0.1.g13136"/>
</dbReference>
<dbReference type="PANTHER" id="PTHR16222:SF24">
    <property type="entry name" value="ADP-RIBOSYLHYDROLASE ARH3"/>
    <property type="match status" value="1"/>
</dbReference>
<evidence type="ECO:0000256" key="7">
    <source>
        <dbReference type="ARBA" id="ARBA00042722"/>
    </source>
</evidence>
<evidence type="ECO:0000256" key="11">
    <source>
        <dbReference type="ARBA" id="ARBA00049015"/>
    </source>
</evidence>
<feature type="binding site" evidence="12">
    <location>
        <position position="150"/>
    </location>
    <ligand>
        <name>Mg(2+)</name>
        <dbReference type="ChEBI" id="CHEBI:18420"/>
        <label>1</label>
    </ligand>
</feature>
<dbReference type="Proteomes" id="UP000887565">
    <property type="component" value="Unplaced"/>
</dbReference>
<dbReference type="InterPro" id="IPR005502">
    <property type="entry name" value="Ribosyl_crysJ1"/>
</dbReference>
<evidence type="ECO:0000256" key="10">
    <source>
        <dbReference type="ARBA" id="ARBA00043193"/>
    </source>
</evidence>
<protein>
    <recommendedName>
        <fullName evidence="4">ADP-ribosylhydrolase ARH3</fullName>
        <ecNumber evidence="2">3.2.1.143</ecNumber>
    </recommendedName>
    <alternativeName>
        <fullName evidence="5">ADP-ribose glycohydrolase ARH3</fullName>
    </alternativeName>
    <alternativeName>
        <fullName evidence="6">ADP-ribosylhydrolase 3</fullName>
    </alternativeName>
    <alternativeName>
        <fullName evidence="9">O-acetyl-ADP-ribose deacetylase ARH3</fullName>
    </alternativeName>
    <alternativeName>
        <fullName evidence="10">Poly(ADP-ribose) glycohydrolase ARH3</fullName>
    </alternativeName>
    <alternativeName>
        <fullName evidence="8">[Protein ADP-ribosylarginine] hydrolase-like protein 2</fullName>
    </alternativeName>
    <alternativeName>
        <fullName evidence="7">[Protein ADP-ribosylserine] hydrolase</fullName>
    </alternativeName>
</protein>
<evidence type="ECO:0000313" key="14">
    <source>
        <dbReference type="WBParaSite" id="nRc.2.0.1.t13136-RA"/>
    </source>
</evidence>
<dbReference type="GO" id="GO:0005634">
    <property type="term" value="C:nucleus"/>
    <property type="evidence" value="ECO:0007669"/>
    <property type="project" value="TreeGrafter"/>
</dbReference>
<evidence type="ECO:0000256" key="9">
    <source>
        <dbReference type="ARBA" id="ARBA00043187"/>
    </source>
</evidence>
<dbReference type="Pfam" id="PF03747">
    <property type="entry name" value="ADP_ribosyl_GH"/>
    <property type="match status" value="1"/>
</dbReference>
<evidence type="ECO:0000256" key="5">
    <source>
        <dbReference type="ARBA" id="ARBA00042398"/>
    </source>
</evidence>
<keyword evidence="12" id="KW-0460">Magnesium</keyword>
<evidence type="ECO:0000256" key="2">
    <source>
        <dbReference type="ARBA" id="ARBA00012255"/>
    </source>
</evidence>
<reference evidence="14" key="1">
    <citation type="submission" date="2022-11" db="UniProtKB">
        <authorList>
            <consortium name="WormBaseParasite"/>
        </authorList>
    </citation>
    <scope>IDENTIFICATION</scope>
</reference>
<accession>A0A915IG16</accession>
<dbReference type="SUPFAM" id="SSF101478">
    <property type="entry name" value="ADP-ribosylglycohydrolase"/>
    <property type="match status" value="1"/>
</dbReference>
<evidence type="ECO:0000313" key="13">
    <source>
        <dbReference type="Proteomes" id="UP000887565"/>
    </source>
</evidence>
<evidence type="ECO:0000256" key="12">
    <source>
        <dbReference type="PIRSR" id="PIRSR605502-1"/>
    </source>
</evidence>
<evidence type="ECO:0000256" key="3">
    <source>
        <dbReference type="ARBA" id="ARBA00022801"/>
    </source>
</evidence>
<comment type="cofactor">
    <cofactor evidence="12">
        <name>Mg(2+)</name>
        <dbReference type="ChEBI" id="CHEBI:18420"/>
    </cofactor>
    <text evidence="12">Binds 2 magnesium ions per subunit.</text>
</comment>